<gene>
    <name evidence="2" type="ORF">CCUS01_10751</name>
</gene>
<protein>
    <submittedName>
        <fullName evidence="2">Uncharacterized protein</fullName>
    </submittedName>
</protein>
<feature type="compositionally biased region" description="Basic and acidic residues" evidence="1">
    <location>
        <begin position="94"/>
        <end position="103"/>
    </location>
</feature>
<proteinExistence type="predicted"/>
<comment type="caution">
    <text evidence="2">The sequence shown here is derived from an EMBL/GenBank/DDBJ whole genome shotgun (WGS) entry which is preliminary data.</text>
</comment>
<reference evidence="2" key="1">
    <citation type="submission" date="2016-11" db="EMBL/GenBank/DDBJ databases">
        <title>The genome sequence of Colletotrichum cuscutae.</title>
        <authorList>
            <person name="Baroncelli R."/>
        </authorList>
    </citation>
    <scope>NUCLEOTIDE SEQUENCE</scope>
    <source>
        <strain evidence="2">IMI 304802</strain>
    </source>
</reference>
<organism evidence="2 3">
    <name type="scientific">Colletotrichum cuscutae</name>
    <dbReference type="NCBI Taxonomy" id="1209917"/>
    <lineage>
        <taxon>Eukaryota</taxon>
        <taxon>Fungi</taxon>
        <taxon>Dikarya</taxon>
        <taxon>Ascomycota</taxon>
        <taxon>Pezizomycotina</taxon>
        <taxon>Sordariomycetes</taxon>
        <taxon>Hypocreomycetidae</taxon>
        <taxon>Glomerellales</taxon>
        <taxon>Glomerellaceae</taxon>
        <taxon>Colletotrichum</taxon>
        <taxon>Colletotrichum acutatum species complex</taxon>
    </lineage>
</organism>
<dbReference type="Proteomes" id="UP001239213">
    <property type="component" value="Unassembled WGS sequence"/>
</dbReference>
<feature type="region of interest" description="Disordered" evidence="1">
    <location>
        <begin position="83"/>
        <end position="103"/>
    </location>
</feature>
<keyword evidence="3" id="KW-1185">Reference proteome</keyword>
<accession>A0AAI9U6L7</accession>
<name>A0AAI9U6L7_9PEZI</name>
<dbReference type="AlphaFoldDB" id="A0AAI9U6L7"/>
<sequence>MAGMHHYGGWPFAVFSVHAVHHPAVAKLCGSILGRWVSDTRTRTWHILNLWPFDDFVIVAIARLFFARELISPLISSRRVLQTPSPMGSLAPSDDDRMPREKEAAQSLMGDAWPCPWRAQLRGKPDWETGLHSIIFGVWLGLTILPKRIFKFSFALPKDTQLPFGRSKVMATKKLLARNTQSHTSSEYGLLNLISPLRRCEKAAALNGWEDAQTGERHSRREEDGCVCSASEYGFRSYMSSRLLILFVFSRDSDGKVERGCRLGAVAGKTTMLEVEYRQRRRTFYKTFLQSSWSGPLRVSLRRRGVETLTWRSAGDELCGLGVNMLRDKAFSMSLGSSGVGISDVGVLIRVYALILDEKKYTARLGSLNF</sequence>
<evidence type="ECO:0000313" key="2">
    <source>
        <dbReference type="EMBL" id="KAK1452710.1"/>
    </source>
</evidence>
<dbReference type="EMBL" id="MPDP01000295">
    <property type="protein sequence ID" value="KAK1452710.1"/>
    <property type="molecule type" value="Genomic_DNA"/>
</dbReference>
<evidence type="ECO:0000256" key="1">
    <source>
        <dbReference type="SAM" id="MobiDB-lite"/>
    </source>
</evidence>
<evidence type="ECO:0000313" key="3">
    <source>
        <dbReference type="Proteomes" id="UP001239213"/>
    </source>
</evidence>